<feature type="domain" description="SRCR" evidence="10">
    <location>
        <begin position="315"/>
        <end position="415"/>
    </location>
</feature>
<dbReference type="EMBL" id="AFYH01261661">
    <property type="status" value="NOT_ANNOTATED_CDS"/>
    <property type="molecule type" value="Genomic_DNA"/>
</dbReference>
<dbReference type="EMBL" id="AFYH01261664">
    <property type="status" value="NOT_ANNOTATED_CDS"/>
    <property type="molecule type" value="Genomic_DNA"/>
</dbReference>
<keyword evidence="6" id="KW-0472">Membrane</keyword>
<evidence type="ECO:0000259" key="10">
    <source>
        <dbReference type="PROSITE" id="PS50287"/>
    </source>
</evidence>
<dbReference type="PROSITE" id="PS00420">
    <property type="entry name" value="SRCR_1"/>
    <property type="match status" value="2"/>
</dbReference>
<feature type="disulfide bond" evidence="9">
    <location>
        <begin position="384"/>
        <end position="394"/>
    </location>
</feature>
<dbReference type="Pfam" id="PF00530">
    <property type="entry name" value="SRCR"/>
    <property type="match status" value="9"/>
</dbReference>
<dbReference type="GeneTree" id="ENSGT00950000183145"/>
<comment type="subcellular location">
    <subcellularLocation>
        <location evidence="1">Membrane</location>
        <topology evidence="1">Single-pass membrane protein</topology>
    </subcellularLocation>
</comment>
<evidence type="ECO:0000256" key="5">
    <source>
        <dbReference type="ARBA" id="ARBA00022989"/>
    </source>
</evidence>
<feature type="disulfide bond" evidence="9">
    <location>
        <begin position="803"/>
        <end position="864"/>
    </location>
</feature>
<dbReference type="EMBL" id="AFYH01261662">
    <property type="status" value="NOT_ANNOTATED_CDS"/>
    <property type="molecule type" value="Genomic_DNA"/>
</dbReference>
<feature type="disulfide bond" evidence="9">
    <location>
        <begin position="683"/>
        <end position="747"/>
    </location>
</feature>
<accession>H2ZSV0</accession>
<feature type="disulfide bond" evidence="9">
    <location>
        <begin position="353"/>
        <end position="414"/>
    </location>
</feature>
<feature type="domain" description="SRCR" evidence="10">
    <location>
        <begin position="524"/>
        <end position="621"/>
    </location>
</feature>
<feature type="domain" description="SRCR" evidence="10">
    <location>
        <begin position="765"/>
        <end position="865"/>
    </location>
</feature>
<evidence type="ECO:0000256" key="1">
    <source>
        <dbReference type="ARBA" id="ARBA00004167"/>
    </source>
</evidence>
<evidence type="ECO:0000256" key="2">
    <source>
        <dbReference type="ARBA" id="ARBA00022692"/>
    </source>
</evidence>
<keyword evidence="5" id="KW-1133">Transmembrane helix</keyword>
<dbReference type="Proteomes" id="UP000008672">
    <property type="component" value="Unassembled WGS sequence"/>
</dbReference>
<proteinExistence type="predicted"/>
<dbReference type="Ensembl" id="ENSLACT00000000473.1">
    <property type="protein sequence ID" value="ENSLACP00000000471.1"/>
    <property type="gene ID" value="ENSLACG00000000419.1"/>
</dbReference>
<feature type="disulfide bond" evidence="9">
    <location>
        <begin position="68"/>
        <end position="78"/>
    </location>
</feature>
<feature type="disulfide bond" evidence="9">
    <location>
        <begin position="727"/>
        <end position="737"/>
    </location>
</feature>
<dbReference type="SMART" id="SM00202">
    <property type="entry name" value="SR"/>
    <property type="match status" value="9"/>
</dbReference>
<feature type="domain" description="SRCR" evidence="10">
    <location>
        <begin position="1"/>
        <end position="99"/>
    </location>
</feature>
<evidence type="ECO:0000256" key="7">
    <source>
        <dbReference type="ARBA" id="ARBA00023157"/>
    </source>
</evidence>
<feature type="disulfide bond" evidence="9">
    <location>
        <begin position="937"/>
        <end position="947"/>
    </location>
</feature>
<dbReference type="PANTHER" id="PTHR19331:SF465">
    <property type="entry name" value="EGG PEPTIDE SPERACT RECEPTOR"/>
    <property type="match status" value="1"/>
</dbReference>
<dbReference type="SUPFAM" id="SSF56487">
    <property type="entry name" value="SRCR-like"/>
    <property type="match status" value="9"/>
</dbReference>
<feature type="domain" description="SRCR" evidence="10">
    <location>
        <begin position="658"/>
        <end position="758"/>
    </location>
</feature>
<feature type="domain" description="SRCR" evidence="10">
    <location>
        <begin position="104"/>
        <end position="203"/>
    </location>
</feature>
<feature type="domain" description="SRCR" evidence="10">
    <location>
        <begin position="420"/>
        <end position="519"/>
    </location>
</feature>
<dbReference type="InterPro" id="IPR036772">
    <property type="entry name" value="SRCR-like_dom_sf"/>
</dbReference>
<feature type="domain" description="SRCR" evidence="10">
    <location>
        <begin position="867"/>
        <end position="968"/>
    </location>
</feature>
<evidence type="ECO:0000256" key="9">
    <source>
        <dbReference type="PROSITE-ProRule" id="PRU00196"/>
    </source>
</evidence>
<keyword evidence="12" id="KW-1185">Reference proteome</keyword>
<evidence type="ECO:0000256" key="8">
    <source>
        <dbReference type="ARBA" id="ARBA00023180"/>
    </source>
</evidence>
<evidence type="ECO:0000256" key="3">
    <source>
        <dbReference type="ARBA" id="ARBA00022729"/>
    </source>
</evidence>
<reference evidence="11" key="2">
    <citation type="submission" date="2025-08" db="UniProtKB">
        <authorList>
            <consortium name="Ensembl"/>
        </authorList>
    </citation>
    <scope>IDENTIFICATION</scope>
</reference>
<dbReference type="InterPro" id="IPR001190">
    <property type="entry name" value="SRCR"/>
</dbReference>
<keyword evidence="8" id="KW-0325">Glycoprotein</keyword>
<dbReference type="PROSITE" id="PS50287">
    <property type="entry name" value="SRCR_2"/>
    <property type="match status" value="9"/>
</dbReference>
<feature type="disulfide bond" evidence="9">
    <location>
        <begin position="278"/>
        <end position="288"/>
    </location>
</feature>
<protein>
    <recommendedName>
        <fullName evidence="10">SRCR domain-containing protein</fullName>
    </recommendedName>
</protein>
<feature type="disulfide bond" evidence="9">
    <location>
        <begin position="906"/>
        <end position="967"/>
    </location>
</feature>
<dbReference type="EMBL" id="AFYH01261658">
    <property type="status" value="NOT_ANNOTATED_CDS"/>
    <property type="molecule type" value="Genomic_DNA"/>
</dbReference>
<dbReference type="AlphaFoldDB" id="H2ZSV0"/>
<dbReference type="FunFam" id="3.10.250.10:FF:000016">
    <property type="entry name" value="Scavenger receptor cysteine-rich protein type 12"/>
    <property type="match status" value="1"/>
</dbReference>
<name>H2ZSV0_LATCH</name>
<dbReference type="Gene3D" id="3.10.250.10">
    <property type="entry name" value="SRCR-like domain"/>
    <property type="match status" value="9"/>
</dbReference>
<dbReference type="FunFam" id="3.10.250.10:FF:000006">
    <property type="entry name" value="neurotrypsin isoform X2"/>
    <property type="match status" value="2"/>
</dbReference>
<reference evidence="11" key="3">
    <citation type="submission" date="2025-09" db="UniProtKB">
        <authorList>
            <consortium name="Ensembl"/>
        </authorList>
    </citation>
    <scope>IDENTIFICATION</scope>
</reference>
<evidence type="ECO:0000256" key="6">
    <source>
        <dbReference type="ARBA" id="ARBA00023136"/>
    </source>
</evidence>
<feature type="domain" description="SRCR" evidence="10">
    <location>
        <begin position="209"/>
        <end position="307"/>
    </location>
</feature>
<dbReference type="PRINTS" id="PR00258">
    <property type="entry name" value="SPERACTRCPTR"/>
</dbReference>
<dbReference type="EMBL" id="AFYH01261665">
    <property type="status" value="NOT_ANNOTATED_CDS"/>
    <property type="molecule type" value="Genomic_DNA"/>
</dbReference>
<dbReference type="EMBL" id="AFYH01261666">
    <property type="status" value="NOT_ANNOTATED_CDS"/>
    <property type="molecule type" value="Genomic_DNA"/>
</dbReference>
<dbReference type="EMBL" id="AFYH01261659">
    <property type="status" value="NOT_ANNOTATED_CDS"/>
    <property type="molecule type" value="Genomic_DNA"/>
</dbReference>
<dbReference type="EMBL" id="AFYH01261657">
    <property type="status" value="NOT_ANNOTATED_CDS"/>
    <property type="molecule type" value="Genomic_DNA"/>
</dbReference>
<feature type="disulfide bond" evidence="9">
    <location>
        <begin position="590"/>
        <end position="600"/>
    </location>
</feature>
<dbReference type="EMBL" id="AFYH01261660">
    <property type="status" value="NOT_ANNOTATED_CDS"/>
    <property type="molecule type" value="Genomic_DNA"/>
</dbReference>
<feature type="disulfide bond" evidence="9">
    <location>
        <begin position="173"/>
        <end position="183"/>
    </location>
</feature>
<dbReference type="InParanoid" id="H2ZSV0"/>
<keyword evidence="2" id="KW-0812">Transmembrane</keyword>
<feature type="disulfide bond" evidence="9">
    <location>
        <begin position="893"/>
        <end position="957"/>
    </location>
</feature>
<keyword evidence="3" id="KW-0732">Signal</keyword>
<dbReference type="HOGENOM" id="CLU_002555_0_2_1"/>
<dbReference type="GO" id="GO:0016020">
    <property type="term" value="C:membrane"/>
    <property type="evidence" value="ECO:0007669"/>
    <property type="project" value="UniProtKB-SubCell"/>
</dbReference>
<evidence type="ECO:0000256" key="4">
    <source>
        <dbReference type="ARBA" id="ARBA00022737"/>
    </source>
</evidence>
<dbReference type="OMA" id="VYDEVRC"/>
<sequence>RLVGGADACSGRVEIHYGETWGAVCDRNWDIHDADVVCRQLKCFCLSAPGGATFGEGAGPIWGDRVDCQGNESILWECPFTPQGPQNCTHKNAAAVICSGHGGPLLVDGESRCSGRVEILHENKWGSVCDQYLDLEDANVICEHLSCGVAVSVLRGDHFGKGDRPMWKDSFHCRGNESRLWECPTTWDQPSCTSNKTAGVICSGENWQLRLSNGGSRCDGRLEVFYNGTWGRVLDDSWDLNDANVVCRQLDCGSALQAYNSSQYGHGAGPVWLTGVECLGNESALHHCNRPPTGQSDASDDVGLLCSDGTEHMKLHLVGRGGHCSGRVEVYYNGSWGTVCDDQWDLSDAEVVCKQLGCGHAITATTLAVFGEGRGPVWLDDMQCRGNESLLWECPLVEWGRHNCKHREDAGVVCSEHLEVHLAGGDSECSGRVEVRYNGSWGTVCDESWDLNAASVVCRQLDCGSAVAVVSDAGFGEGIGPVWLDEVHCRGSESRLIHCDLFGGFRDCGHKEDAGVVCSGTSYTFLICETGACEGTVEVYSEGRWGTVCSNMWDIPDAEVVCKQLGCGSAVLAPHSNTRVGAFLLNNVRCHGNESHLWQCESDCWDREDCKSESDTLVICSGKETFLLSVFLNISTSFGKQGLLAEQGSIFCLVDLEIRIVEGPSLCHGMVEVNYRGVWGSVCSQSWDLKDAAVVCKQLGCEEPEAAPSSSQYRHTGGSIWLNRVQCTGNESSLWECQAETLGNHECNHWMDVAVICKVFRTLKLILANGSSPCAGRLDVIIGTEKATASDTVFDMRGAEVACRQAHCGSAVSIKRKSYFGEGIGLVMNNKHDCSGSEANIWQCNHTLRKKKIVEPSFDPWLGCVSEDLFQGGADACSGRVEIQYGETWGAVCDRNWDIHDADVVCRQLKCGFAVFAPGGATFGEGAGPIWGDRVDCRGNESILWECPFTPQGPQNCIHKDDAAVICS</sequence>
<evidence type="ECO:0000313" key="11">
    <source>
        <dbReference type="Ensembl" id="ENSLACP00000000471.1"/>
    </source>
</evidence>
<dbReference type="eggNOG" id="ENOG502QQ5W">
    <property type="taxonomic scope" value="Eukaryota"/>
</dbReference>
<dbReference type="FunFam" id="3.10.250.10:FF:000002">
    <property type="entry name" value="Scavenger receptor cysteine-rich type 1 protein M130"/>
    <property type="match status" value="5"/>
</dbReference>
<keyword evidence="7 9" id="KW-1015">Disulfide bond</keyword>
<feature type="disulfide bond" evidence="9">
    <location>
        <begin position="340"/>
        <end position="404"/>
    </location>
</feature>
<dbReference type="PANTHER" id="PTHR19331">
    <property type="entry name" value="SCAVENGER RECEPTOR DOMAIN-CONTAINING"/>
    <property type="match status" value="1"/>
</dbReference>
<keyword evidence="4" id="KW-0677">Repeat</keyword>
<feature type="disulfide bond" evidence="9">
    <location>
        <begin position="834"/>
        <end position="844"/>
    </location>
</feature>
<dbReference type="EMBL" id="AFYH01261663">
    <property type="status" value="NOT_ANNOTATED_CDS"/>
    <property type="molecule type" value="Genomic_DNA"/>
</dbReference>
<comment type="caution">
    <text evidence="9">Lacks conserved residue(s) required for the propagation of feature annotation.</text>
</comment>
<evidence type="ECO:0000313" key="12">
    <source>
        <dbReference type="Proteomes" id="UP000008672"/>
    </source>
</evidence>
<feature type="disulfide bond" evidence="9">
    <location>
        <begin position="696"/>
        <end position="757"/>
    </location>
</feature>
<reference evidence="12" key="1">
    <citation type="submission" date="2011-08" db="EMBL/GenBank/DDBJ databases">
        <title>The draft genome of Latimeria chalumnae.</title>
        <authorList>
            <person name="Di Palma F."/>
            <person name="Alfoldi J."/>
            <person name="Johnson J."/>
            <person name="Berlin A."/>
            <person name="Gnerre S."/>
            <person name="Jaffe D."/>
            <person name="MacCallum I."/>
            <person name="Young S."/>
            <person name="Walker B.J."/>
            <person name="Lander E."/>
            <person name="Lindblad-Toh K."/>
        </authorList>
    </citation>
    <scope>NUCLEOTIDE SEQUENCE [LARGE SCALE GENOMIC DNA]</scope>
    <source>
        <strain evidence="12">Wild caught</strain>
    </source>
</reference>
<organism evidence="11 12">
    <name type="scientific">Latimeria chalumnae</name>
    <name type="common">Coelacanth</name>
    <dbReference type="NCBI Taxonomy" id="7897"/>
    <lineage>
        <taxon>Eukaryota</taxon>
        <taxon>Metazoa</taxon>
        <taxon>Chordata</taxon>
        <taxon>Craniata</taxon>
        <taxon>Vertebrata</taxon>
        <taxon>Euteleostomi</taxon>
        <taxon>Coelacanthiformes</taxon>
        <taxon>Coelacanthidae</taxon>
        <taxon>Latimeria</taxon>
    </lineage>
</organism>
<feature type="disulfide bond" evidence="9">
    <location>
        <begin position="489"/>
        <end position="499"/>
    </location>
</feature>